<name>Q3SIX8_THIDA</name>
<dbReference type="InterPro" id="IPR021327">
    <property type="entry name" value="DUF2934"/>
</dbReference>
<dbReference type="OrthoDB" id="8538784at2"/>
<evidence type="ECO:0000256" key="1">
    <source>
        <dbReference type="SAM" id="MobiDB-lite"/>
    </source>
</evidence>
<proteinExistence type="predicted"/>
<dbReference type="RefSeq" id="WP_011311956.1">
    <property type="nucleotide sequence ID" value="NC_007404.1"/>
</dbReference>
<dbReference type="HOGENOM" id="CLU_2070639_0_0_4"/>
<evidence type="ECO:0000313" key="2">
    <source>
        <dbReference type="EMBL" id="AAZ97397.1"/>
    </source>
</evidence>
<evidence type="ECO:0000313" key="3">
    <source>
        <dbReference type="Proteomes" id="UP000008291"/>
    </source>
</evidence>
<accession>Q3SIX8</accession>
<dbReference type="KEGG" id="tbd:Tbd_1444"/>
<dbReference type="Pfam" id="PF11154">
    <property type="entry name" value="DUF2934"/>
    <property type="match status" value="1"/>
</dbReference>
<organism evidence="2 3">
    <name type="scientific">Thiobacillus denitrificans (strain ATCC 25259 / T1)</name>
    <dbReference type="NCBI Taxonomy" id="292415"/>
    <lineage>
        <taxon>Bacteria</taxon>
        <taxon>Pseudomonadati</taxon>
        <taxon>Pseudomonadota</taxon>
        <taxon>Betaproteobacteria</taxon>
        <taxon>Nitrosomonadales</taxon>
        <taxon>Thiobacillaceae</taxon>
        <taxon>Thiobacillus</taxon>
    </lineage>
</organism>
<dbReference type="Proteomes" id="UP000008291">
    <property type="component" value="Chromosome"/>
</dbReference>
<dbReference type="eggNOG" id="ENOG502ZJDB">
    <property type="taxonomic scope" value="Bacteria"/>
</dbReference>
<feature type="region of interest" description="Disordered" evidence="1">
    <location>
        <begin position="1"/>
        <end position="22"/>
    </location>
</feature>
<evidence type="ECO:0008006" key="4">
    <source>
        <dbReference type="Google" id="ProtNLM"/>
    </source>
</evidence>
<dbReference type="STRING" id="292415.Tbd_1444"/>
<feature type="region of interest" description="Disordered" evidence="1">
    <location>
        <begin position="73"/>
        <end position="127"/>
    </location>
</feature>
<gene>
    <name evidence="2" type="ordered locus">Tbd_1444</name>
</gene>
<dbReference type="AlphaFoldDB" id="Q3SIX8"/>
<sequence length="127" mass="14359">MARRTSTSTPRTQPSEAVRGWDMPNDERERMIREAAYYRYVRRGYSDGQDLDDWLAAEAALFAGEWELAVDKQGRDLPAADEEPEIQQQSARSAGKDDAVKRAIRKSPRRAIPQIEGIDPAEAPARE</sequence>
<feature type="compositionally biased region" description="Low complexity" evidence="1">
    <location>
        <begin position="1"/>
        <end position="15"/>
    </location>
</feature>
<reference evidence="2 3" key="1">
    <citation type="journal article" date="2006" name="J. Bacteriol.">
        <title>The genome sequence of the obligately chemolithoautotrophic, facultatively anaerobic bacterium Thiobacillus denitrificans.</title>
        <authorList>
            <person name="Beller H.R."/>
            <person name="Chain P.S."/>
            <person name="Letain T.E."/>
            <person name="Chakicherla A."/>
            <person name="Larimer F.W."/>
            <person name="Richardson P.M."/>
            <person name="Coleman M.A."/>
            <person name="Wood A.P."/>
            <person name="Kelly D.P."/>
        </authorList>
    </citation>
    <scope>NUCLEOTIDE SEQUENCE [LARGE SCALE GENOMIC DNA]</scope>
    <source>
        <strain evidence="2 3">ATCC 25259</strain>
    </source>
</reference>
<keyword evidence="3" id="KW-1185">Reference proteome</keyword>
<protein>
    <recommendedName>
        <fullName evidence="4">DUF2934 domain-containing protein</fullName>
    </recommendedName>
</protein>
<dbReference type="EMBL" id="CP000116">
    <property type="protein sequence ID" value="AAZ97397.1"/>
    <property type="molecule type" value="Genomic_DNA"/>
</dbReference>